<organism evidence="1 2">
    <name type="scientific">Artemisia annua</name>
    <name type="common">Sweet wormwood</name>
    <dbReference type="NCBI Taxonomy" id="35608"/>
    <lineage>
        <taxon>Eukaryota</taxon>
        <taxon>Viridiplantae</taxon>
        <taxon>Streptophyta</taxon>
        <taxon>Embryophyta</taxon>
        <taxon>Tracheophyta</taxon>
        <taxon>Spermatophyta</taxon>
        <taxon>Magnoliopsida</taxon>
        <taxon>eudicotyledons</taxon>
        <taxon>Gunneridae</taxon>
        <taxon>Pentapetalae</taxon>
        <taxon>asterids</taxon>
        <taxon>campanulids</taxon>
        <taxon>Asterales</taxon>
        <taxon>Asteraceae</taxon>
        <taxon>Asteroideae</taxon>
        <taxon>Anthemideae</taxon>
        <taxon>Artemisiinae</taxon>
        <taxon>Artemisia</taxon>
    </lineage>
</organism>
<evidence type="ECO:0000313" key="1">
    <source>
        <dbReference type="EMBL" id="PWA57335.1"/>
    </source>
</evidence>
<keyword evidence="2" id="KW-1185">Reference proteome</keyword>
<proteinExistence type="predicted"/>
<name>A0A2U1M7U7_ARTAN</name>
<reference evidence="1 2" key="1">
    <citation type="journal article" date="2018" name="Mol. Plant">
        <title>The genome of Artemisia annua provides insight into the evolution of Asteraceae family and artemisinin biosynthesis.</title>
        <authorList>
            <person name="Shen Q."/>
            <person name="Zhang L."/>
            <person name="Liao Z."/>
            <person name="Wang S."/>
            <person name="Yan T."/>
            <person name="Shi P."/>
            <person name="Liu M."/>
            <person name="Fu X."/>
            <person name="Pan Q."/>
            <person name="Wang Y."/>
            <person name="Lv Z."/>
            <person name="Lu X."/>
            <person name="Zhang F."/>
            <person name="Jiang W."/>
            <person name="Ma Y."/>
            <person name="Chen M."/>
            <person name="Hao X."/>
            <person name="Li L."/>
            <person name="Tang Y."/>
            <person name="Lv G."/>
            <person name="Zhou Y."/>
            <person name="Sun X."/>
            <person name="Brodelius P.E."/>
            <person name="Rose J.K.C."/>
            <person name="Tang K."/>
        </authorList>
    </citation>
    <scope>NUCLEOTIDE SEQUENCE [LARGE SCALE GENOMIC DNA]</scope>
    <source>
        <strain evidence="2">cv. Huhao1</strain>
        <tissue evidence="1">Leaf</tissue>
    </source>
</reference>
<sequence length="69" mass="7872">MKQSAQKPKRLIYNKRNVNFNNDLLTDWGKATYGGPVTEELIPKVSNYYMPFTYDKGESGIMVPICLPS</sequence>
<gene>
    <name evidence="1" type="ORF">CTI12_AA314470</name>
</gene>
<protein>
    <submittedName>
        <fullName evidence="1">Benzyl alcohol O-benzoyltransferase</fullName>
    </submittedName>
</protein>
<dbReference type="EMBL" id="PKPP01006196">
    <property type="protein sequence ID" value="PWA57335.1"/>
    <property type="molecule type" value="Genomic_DNA"/>
</dbReference>
<accession>A0A2U1M7U7</accession>
<dbReference type="AlphaFoldDB" id="A0A2U1M7U7"/>
<comment type="caution">
    <text evidence="1">The sequence shown here is derived from an EMBL/GenBank/DDBJ whole genome shotgun (WGS) entry which is preliminary data.</text>
</comment>
<evidence type="ECO:0000313" key="2">
    <source>
        <dbReference type="Proteomes" id="UP000245207"/>
    </source>
</evidence>
<keyword evidence="1" id="KW-0808">Transferase</keyword>
<dbReference type="GO" id="GO:0016740">
    <property type="term" value="F:transferase activity"/>
    <property type="evidence" value="ECO:0007669"/>
    <property type="project" value="UniProtKB-KW"/>
</dbReference>
<dbReference type="Proteomes" id="UP000245207">
    <property type="component" value="Unassembled WGS sequence"/>
</dbReference>